<dbReference type="EMBL" id="HACA01033665">
    <property type="protein sequence ID" value="CDW51026.1"/>
    <property type="molecule type" value="Transcribed_RNA"/>
</dbReference>
<name>A0A0K2VLS0_LEPSM</name>
<accession>A0A0K2VLS0</accession>
<dbReference type="AlphaFoldDB" id="A0A0K2VLS0"/>
<protein>
    <submittedName>
        <fullName evidence="1">Uncharacterized protein</fullName>
    </submittedName>
</protein>
<organism evidence="1">
    <name type="scientific">Lepeophtheirus salmonis</name>
    <name type="common">Salmon louse</name>
    <name type="synonym">Caligus salmonis</name>
    <dbReference type="NCBI Taxonomy" id="72036"/>
    <lineage>
        <taxon>Eukaryota</taxon>
        <taxon>Metazoa</taxon>
        <taxon>Ecdysozoa</taxon>
        <taxon>Arthropoda</taxon>
        <taxon>Crustacea</taxon>
        <taxon>Multicrustacea</taxon>
        <taxon>Hexanauplia</taxon>
        <taxon>Copepoda</taxon>
        <taxon>Siphonostomatoida</taxon>
        <taxon>Caligidae</taxon>
        <taxon>Lepeophtheirus</taxon>
    </lineage>
</organism>
<proteinExistence type="predicted"/>
<reference evidence="1" key="1">
    <citation type="submission" date="2014-05" db="EMBL/GenBank/DDBJ databases">
        <authorList>
            <person name="Chronopoulou M."/>
        </authorList>
    </citation>
    <scope>NUCLEOTIDE SEQUENCE</scope>
    <source>
        <tissue evidence="1">Whole organism</tissue>
    </source>
</reference>
<evidence type="ECO:0000313" key="1">
    <source>
        <dbReference type="EMBL" id="CDW51026.1"/>
    </source>
</evidence>
<sequence>MFFEGREDILFILKKRQSIYVIIN</sequence>